<evidence type="ECO:0000256" key="7">
    <source>
        <dbReference type="SAM" id="MobiDB-lite"/>
    </source>
</evidence>
<proteinExistence type="inferred from homology"/>
<accession>A0ABW4S8I7</accession>
<dbReference type="PANTHER" id="PTHR30563">
    <property type="entry name" value="DNA RECOMBINATION PROTEIN RMUC"/>
    <property type="match status" value="1"/>
</dbReference>
<sequence length="497" mass="55702">MPADPLSLMLVGLAVLLVLMVWMGRGTSRWRDQAEFLAQQLAEAEARAAKLADRMTAQDQLLSDKDNRITTEFARAERLQESRDAIEARMIDLRDERDSLAARIREAEAAVADLRSRLAIAATEAGKDRAAAEREIATLRDLREEMSRQFRELAGETLRLQGEDLSKAHQERLGALLGPLKDHVGRFQEELRNVHKSADEERARLREQIAQLHRRSEEISQEAVNLTRALKGDVRRQGAWGEMILERILEDSGLERGLHYDVQSSQRDEAGRAWRPDVIVRLPKSKTMVIDSKVSLVAYEAALSAETEEERDLKMGEHVRSILRHIDTLSAKGYQGLSASTVDYVLMFVPIEGALSEALRMRGDLTSYALQKGVGIMTPTTLMVALKTVEHIWSVERRESNAEEIADRAGKLYDKVHGFVTEMQRVGDCLENAQKAHSTAFDRLSRGSGNVLGQVEKLRKLGARTSKALPVPFDEEEDEAAESLPQDTARERLTGPV</sequence>
<feature type="transmembrane region" description="Helical" evidence="8">
    <location>
        <begin position="6"/>
        <end position="23"/>
    </location>
</feature>
<name>A0ABW4S8I7_9RHOB</name>
<keyword evidence="10" id="KW-1185">Reference proteome</keyword>
<keyword evidence="8" id="KW-0812">Transmembrane</keyword>
<dbReference type="PANTHER" id="PTHR30563:SF0">
    <property type="entry name" value="DNA RECOMBINATION PROTEIN RMUC"/>
    <property type="match status" value="1"/>
</dbReference>
<feature type="region of interest" description="Disordered" evidence="7">
    <location>
        <begin position="469"/>
        <end position="497"/>
    </location>
</feature>
<evidence type="ECO:0000313" key="10">
    <source>
        <dbReference type="Proteomes" id="UP001597353"/>
    </source>
</evidence>
<feature type="coiled-coil region" evidence="6">
    <location>
        <begin position="27"/>
        <end position="156"/>
    </location>
</feature>
<comment type="caution">
    <text evidence="9">The sequence shown here is derived from an EMBL/GenBank/DDBJ whole genome shotgun (WGS) entry which is preliminary data.</text>
</comment>
<evidence type="ECO:0000256" key="8">
    <source>
        <dbReference type="SAM" id="Phobius"/>
    </source>
</evidence>
<keyword evidence="5" id="KW-0233">DNA recombination</keyword>
<keyword evidence="8" id="KW-0472">Membrane</keyword>
<feature type="coiled-coil region" evidence="6">
    <location>
        <begin position="188"/>
        <end position="229"/>
    </location>
</feature>
<evidence type="ECO:0000256" key="2">
    <source>
        <dbReference type="ARBA" id="ARBA00009840"/>
    </source>
</evidence>
<protein>
    <recommendedName>
        <fullName evidence="3">DNA recombination protein RmuC homolog</fullName>
    </recommendedName>
</protein>
<keyword evidence="4 6" id="KW-0175">Coiled coil</keyword>
<dbReference type="InterPro" id="IPR003798">
    <property type="entry name" value="DNA_recombination_RmuC"/>
</dbReference>
<evidence type="ECO:0000256" key="3">
    <source>
        <dbReference type="ARBA" id="ARBA00021840"/>
    </source>
</evidence>
<dbReference type="EMBL" id="JBHUGH010000013">
    <property type="protein sequence ID" value="MFD1913851.1"/>
    <property type="molecule type" value="Genomic_DNA"/>
</dbReference>
<dbReference type="RefSeq" id="WP_390264411.1">
    <property type="nucleotide sequence ID" value="NZ_JBHUGH010000013.1"/>
</dbReference>
<organism evidence="9 10">
    <name type="scientific">Halodurantibacterium flavum</name>
    <dbReference type="NCBI Taxonomy" id="1382802"/>
    <lineage>
        <taxon>Bacteria</taxon>
        <taxon>Pseudomonadati</taxon>
        <taxon>Pseudomonadota</taxon>
        <taxon>Alphaproteobacteria</taxon>
        <taxon>Rhodobacterales</taxon>
        <taxon>Paracoccaceae</taxon>
        <taxon>Halodurantibacterium</taxon>
    </lineage>
</organism>
<evidence type="ECO:0000256" key="6">
    <source>
        <dbReference type="SAM" id="Coils"/>
    </source>
</evidence>
<feature type="compositionally biased region" description="Basic and acidic residues" evidence="7">
    <location>
        <begin position="488"/>
        <end position="497"/>
    </location>
</feature>
<evidence type="ECO:0000256" key="5">
    <source>
        <dbReference type="ARBA" id="ARBA00023172"/>
    </source>
</evidence>
<dbReference type="Pfam" id="PF02646">
    <property type="entry name" value="RmuC"/>
    <property type="match status" value="1"/>
</dbReference>
<evidence type="ECO:0000256" key="4">
    <source>
        <dbReference type="ARBA" id="ARBA00023054"/>
    </source>
</evidence>
<dbReference type="Proteomes" id="UP001597353">
    <property type="component" value="Unassembled WGS sequence"/>
</dbReference>
<evidence type="ECO:0000313" key="9">
    <source>
        <dbReference type="EMBL" id="MFD1913851.1"/>
    </source>
</evidence>
<gene>
    <name evidence="9" type="primary">rmuC</name>
    <name evidence="9" type="ORF">ACFSGJ_16680</name>
</gene>
<reference evidence="10" key="1">
    <citation type="journal article" date="2019" name="Int. J. Syst. Evol. Microbiol.">
        <title>The Global Catalogue of Microorganisms (GCM) 10K type strain sequencing project: providing services to taxonomists for standard genome sequencing and annotation.</title>
        <authorList>
            <consortium name="The Broad Institute Genomics Platform"/>
            <consortium name="The Broad Institute Genome Sequencing Center for Infectious Disease"/>
            <person name="Wu L."/>
            <person name="Ma J."/>
        </authorList>
    </citation>
    <scope>NUCLEOTIDE SEQUENCE [LARGE SCALE GENOMIC DNA]</scope>
    <source>
        <strain evidence="10">CGMCC 4.7242</strain>
    </source>
</reference>
<keyword evidence="8" id="KW-1133">Transmembrane helix</keyword>
<comment type="similarity">
    <text evidence="2">Belongs to the RmuC family.</text>
</comment>
<comment type="function">
    <text evidence="1">Involved in DNA recombination.</text>
</comment>
<evidence type="ECO:0000256" key="1">
    <source>
        <dbReference type="ARBA" id="ARBA00003416"/>
    </source>
</evidence>